<dbReference type="Pfam" id="PF05050">
    <property type="entry name" value="Methyltransf_21"/>
    <property type="match status" value="1"/>
</dbReference>
<evidence type="ECO:0000259" key="1">
    <source>
        <dbReference type="Pfam" id="PF05050"/>
    </source>
</evidence>
<dbReference type="AlphaFoldDB" id="A0A238WCY5"/>
<evidence type="ECO:0000313" key="3">
    <source>
        <dbReference type="Proteomes" id="UP000198415"/>
    </source>
</evidence>
<keyword evidence="2" id="KW-0489">Methyltransferase</keyword>
<sequence>MLRLDRPALTNAVTSALSRHTRYLDTELHTLRGLVRPGDVCVDVGSAAGLYSQALSHLVGAGGVVHSVEPLTFSHPFWSRVLGARRRGNVHHHAAALGAEPGRAAMRVPFGSRGPATSRSFLDWESHGVGSNDEYDLHADLLVDVLTLDGLCATERLTRLDFVKIDVEGGELHVLTGGAETIARFRPTMLIEIEARHTARYEYSPDDVVSWLTTRGYSMYAWQRGWKATERVCAHANNYLFRPVPGSRPGTGDNPSPAQR</sequence>
<dbReference type="Proteomes" id="UP000198415">
    <property type="component" value="Unassembled WGS sequence"/>
</dbReference>
<evidence type="ECO:0000313" key="2">
    <source>
        <dbReference type="EMBL" id="SNR44445.1"/>
    </source>
</evidence>
<organism evidence="2 3">
    <name type="scientific">Actinoplanes regularis</name>
    <dbReference type="NCBI Taxonomy" id="52697"/>
    <lineage>
        <taxon>Bacteria</taxon>
        <taxon>Bacillati</taxon>
        <taxon>Actinomycetota</taxon>
        <taxon>Actinomycetes</taxon>
        <taxon>Micromonosporales</taxon>
        <taxon>Micromonosporaceae</taxon>
        <taxon>Actinoplanes</taxon>
    </lineage>
</organism>
<dbReference type="PANTHER" id="PTHR34203">
    <property type="entry name" value="METHYLTRANSFERASE, FKBM FAMILY PROTEIN"/>
    <property type="match status" value="1"/>
</dbReference>
<proteinExistence type="predicted"/>
<dbReference type="RefSeq" id="WP_179276972.1">
    <property type="nucleotide sequence ID" value="NZ_BOMU01000028.1"/>
</dbReference>
<dbReference type="GO" id="GO:0032259">
    <property type="term" value="P:methylation"/>
    <property type="evidence" value="ECO:0007669"/>
    <property type="project" value="UniProtKB-KW"/>
</dbReference>
<dbReference type="Gene3D" id="3.40.50.150">
    <property type="entry name" value="Vaccinia Virus protein VP39"/>
    <property type="match status" value="1"/>
</dbReference>
<keyword evidence="2" id="KW-0808">Transferase</keyword>
<gene>
    <name evidence="2" type="ORF">SAMN06264365_102420</name>
</gene>
<dbReference type="GO" id="GO:0008168">
    <property type="term" value="F:methyltransferase activity"/>
    <property type="evidence" value="ECO:0007669"/>
    <property type="project" value="UniProtKB-KW"/>
</dbReference>
<dbReference type="InterPro" id="IPR006342">
    <property type="entry name" value="FkbM_mtfrase"/>
</dbReference>
<protein>
    <submittedName>
        <fullName evidence="2">Methyltransferase, FkbM family</fullName>
    </submittedName>
</protein>
<reference evidence="2 3" key="1">
    <citation type="submission" date="2017-06" db="EMBL/GenBank/DDBJ databases">
        <authorList>
            <person name="Kim H.J."/>
            <person name="Triplett B.A."/>
        </authorList>
    </citation>
    <scope>NUCLEOTIDE SEQUENCE [LARGE SCALE GENOMIC DNA]</scope>
    <source>
        <strain evidence="2 3">DSM 43151</strain>
    </source>
</reference>
<dbReference type="NCBIfam" id="TIGR01444">
    <property type="entry name" value="fkbM_fam"/>
    <property type="match status" value="1"/>
</dbReference>
<feature type="domain" description="Methyltransferase FkbM" evidence="1">
    <location>
        <begin position="43"/>
        <end position="218"/>
    </location>
</feature>
<dbReference type="PANTHER" id="PTHR34203:SF15">
    <property type="entry name" value="SLL1173 PROTEIN"/>
    <property type="match status" value="1"/>
</dbReference>
<keyword evidence="3" id="KW-1185">Reference proteome</keyword>
<dbReference type="SUPFAM" id="SSF53335">
    <property type="entry name" value="S-adenosyl-L-methionine-dependent methyltransferases"/>
    <property type="match status" value="1"/>
</dbReference>
<accession>A0A238WCY5</accession>
<dbReference type="InterPro" id="IPR052514">
    <property type="entry name" value="SAM-dependent_MTase"/>
</dbReference>
<dbReference type="InterPro" id="IPR029063">
    <property type="entry name" value="SAM-dependent_MTases_sf"/>
</dbReference>
<name>A0A238WCY5_9ACTN</name>
<dbReference type="EMBL" id="FZNR01000002">
    <property type="protein sequence ID" value="SNR44445.1"/>
    <property type="molecule type" value="Genomic_DNA"/>
</dbReference>